<evidence type="ECO:0000256" key="10">
    <source>
        <dbReference type="ARBA" id="ARBA00048721"/>
    </source>
</evidence>
<evidence type="ECO:0000256" key="4">
    <source>
        <dbReference type="ARBA" id="ARBA00022642"/>
    </source>
</evidence>
<dbReference type="NCBIfam" id="NF000840">
    <property type="entry name" value="PRK00071.1-3"/>
    <property type="match status" value="1"/>
</dbReference>
<comment type="similarity">
    <text evidence="3 11">Belongs to the NadD family.</text>
</comment>
<gene>
    <name evidence="11 13" type="primary">nadD</name>
    <name evidence="13" type="ORF">PX52LOC_02236</name>
</gene>
<dbReference type="InterPro" id="IPR004821">
    <property type="entry name" value="Cyt_trans-like"/>
</dbReference>
<dbReference type="EC" id="2.7.7.18" evidence="11"/>
<evidence type="ECO:0000256" key="8">
    <source>
        <dbReference type="ARBA" id="ARBA00022840"/>
    </source>
</evidence>
<evidence type="ECO:0000256" key="7">
    <source>
        <dbReference type="ARBA" id="ARBA00022741"/>
    </source>
</evidence>
<evidence type="ECO:0000256" key="6">
    <source>
        <dbReference type="ARBA" id="ARBA00022695"/>
    </source>
</evidence>
<dbReference type="SUPFAM" id="SSF52374">
    <property type="entry name" value="Nucleotidylyl transferase"/>
    <property type="match status" value="1"/>
</dbReference>
<comment type="function">
    <text evidence="1 11">Catalyzes the reversible adenylation of nicotinate mononucleotide (NaMN) to nicotinic acid adenine dinucleotide (NaAD).</text>
</comment>
<dbReference type="NCBIfam" id="TIGR00125">
    <property type="entry name" value="cyt_tran_rel"/>
    <property type="match status" value="1"/>
</dbReference>
<dbReference type="GO" id="GO:0005524">
    <property type="term" value="F:ATP binding"/>
    <property type="evidence" value="ECO:0007669"/>
    <property type="project" value="UniProtKB-KW"/>
</dbReference>
<keyword evidence="8 11" id="KW-0067">ATP-binding</keyword>
<organism evidence="13 14">
    <name type="scientific">Limnoglobus roseus</name>
    <dbReference type="NCBI Taxonomy" id="2598579"/>
    <lineage>
        <taxon>Bacteria</taxon>
        <taxon>Pseudomonadati</taxon>
        <taxon>Planctomycetota</taxon>
        <taxon>Planctomycetia</taxon>
        <taxon>Gemmatales</taxon>
        <taxon>Gemmataceae</taxon>
        <taxon>Limnoglobus</taxon>
    </lineage>
</organism>
<evidence type="ECO:0000256" key="2">
    <source>
        <dbReference type="ARBA" id="ARBA00005019"/>
    </source>
</evidence>
<sequence>MNIGIFGGTFDPVHHGHLILAERCRADAGLDEVWFLPSYKPPHKVGRPITRFEHRCDMIALATTGQPLFRVEAIEKELPPPSFTANTLAELRVRHPEHAFHLIVGADCLPDLAQWHEPRRVLEQASLVVVPRPGTPLWTREQLAASLGMPPADVRLTVVECPLMEISSRDIRTRVAAAQTIRFLLPRSVEEFIRERKLYAHE</sequence>
<dbReference type="NCBIfam" id="TIGR00482">
    <property type="entry name" value="nicotinate (nicotinamide) nucleotide adenylyltransferase"/>
    <property type="match status" value="1"/>
</dbReference>
<dbReference type="CDD" id="cd02165">
    <property type="entry name" value="NMNAT"/>
    <property type="match status" value="1"/>
</dbReference>
<dbReference type="Proteomes" id="UP000324974">
    <property type="component" value="Chromosome"/>
</dbReference>
<evidence type="ECO:0000259" key="12">
    <source>
        <dbReference type="Pfam" id="PF01467"/>
    </source>
</evidence>
<comment type="pathway">
    <text evidence="2 11">Cofactor biosynthesis; NAD(+) biosynthesis; deamido-NAD(+) from nicotinate D-ribonucleotide: step 1/1.</text>
</comment>
<keyword evidence="14" id="KW-1185">Reference proteome</keyword>
<dbReference type="InterPro" id="IPR005248">
    <property type="entry name" value="NadD/NMNAT"/>
</dbReference>
<dbReference type="PANTHER" id="PTHR39321">
    <property type="entry name" value="NICOTINATE-NUCLEOTIDE ADENYLYLTRANSFERASE-RELATED"/>
    <property type="match status" value="1"/>
</dbReference>
<comment type="catalytic activity">
    <reaction evidence="10 11">
        <text>nicotinate beta-D-ribonucleotide + ATP + H(+) = deamido-NAD(+) + diphosphate</text>
        <dbReference type="Rhea" id="RHEA:22860"/>
        <dbReference type="ChEBI" id="CHEBI:15378"/>
        <dbReference type="ChEBI" id="CHEBI:30616"/>
        <dbReference type="ChEBI" id="CHEBI:33019"/>
        <dbReference type="ChEBI" id="CHEBI:57502"/>
        <dbReference type="ChEBI" id="CHEBI:58437"/>
        <dbReference type="EC" id="2.7.7.18"/>
    </reaction>
</comment>
<dbReference type="GO" id="GO:0004515">
    <property type="term" value="F:nicotinate-nucleotide adenylyltransferase activity"/>
    <property type="evidence" value="ECO:0007669"/>
    <property type="project" value="UniProtKB-UniRule"/>
</dbReference>
<keyword evidence="6 11" id="KW-0548">Nucleotidyltransferase</keyword>
<keyword evidence="9 11" id="KW-0520">NAD</keyword>
<proteinExistence type="inferred from homology"/>
<evidence type="ECO:0000313" key="13">
    <source>
        <dbReference type="EMBL" id="QEL15321.1"/>
    </source>
</evidence>
<dbReference type="PANTHER" id="PTHR39321:SF3">
    <property type="entry name" value="PHOSPHOPANTETHEINE ADENYLYLTRANSFERASE"/>
    <property type="match status" value="1"/>
</dbReference>
<protein>
    <recommendedName>
        <fullName evidence="11">Probable nicotinate-nucleotide adenylyltransferase</fullName>
        <ecNumber evidence="11">2.7.7.18</ecNumber>
    </recommendedName>
    <alternativeName>
        <fullName evidence="11">Deamido-NAD(+) diphosphorylase</fullName>
    </alternativeName>
    <alternativeName>
        <fullName evidence="11">Deamido-NAD(+) pyrophosphorylase</fullName>
    </alternativeName>
    <alternativeName>
        <fullName evidence="11">Nicotinate mononucleotide adenylyltransferase</fullName>
        <shortName evidence="11">NaMN adenylyltransferase</shortName>
    </alternativeName>
</protein>
<reference evidence="14" key="1">
    <citation type="submission" date="2019-08" db="EMBL/GenBank/DDBJ databases">
        <title>Limnoglobus roseus gen. nov., sp. nov., a novel freshwater planctomycete with a giant genome from the family Gemmataceae.</title>
        <authorList>
            <person name="Kulichevskaya I.S."/>
            <person name="Naumoff D.G."/>
            <person name="Miroshnikov K."/>
            <person name="Ivanova A."/>
            <person name="Philippov D.A."/>
            <person name="Hakobyan A."/>
            <person name="Rijpstra I.C."/>
            <person name="Sinninghe Damste J.S."/>
            <person name="Liesack W."/>
            <person name="Dedysh S.N."/>
        </authorList>
    </citation>
    <scope>NUCLEOTIDE SEQUENCE [LARGE SCALE GENOMIC DNA]</scope>
    <source>
        <strain evidence="14">PX52</strain>
    </source>
</reference>
<feature type="domain" description="Cytidyltransferase-like" evidence="12">
    <location>
        <begin position="5"/>
        <end position="174"/>
    </location>
</feature>
<dbReference type="RefSeq" id="WP_149110146.1">
    <property type="nucleotide sequence ID" value="NZ_CP042425.1"/>
</dbReference>
<dbReference type="InterPro" id="IPR014729">
    <property type="entry name" value="Rossmann-like_a/b/a_fold"/>
</dbReference>
<dbReference type="GO" id="GO:0009435">
    <property type="term" value="P:NAD+ biosynthetic process"/>
    <property type="evidence" value="ECO:0007669"/>
    <property type="project" value="UniProtKB-UniRule"/>
</dbReference>
<accession>A0A5C1A7Z6</accession>
<dbReference type="Pfam" id="PF01467">
    <property type="entry name" value="CTP_transf_like"/>
    <property type="match status" value="1"/>
</dbReference>
<keyword evidence="7 11" id="KW-0547">Nucleotide-binding</keyword>
<dbReference type="Gene3D" id="3.40.50.620">
    <property type="entry name" value="HUPs"/>
    <property type="match status" value="1"/>
</dbReference>
<keyword evidence="5 11" id="KW-0808">Transferase</keyword>
<evidence type="ECO:0000256" key="1">
    <source>
        <dbReference type="ARBA" id="ARBA00002324"/>
    </source>
</evidence>
<dbReference type="UniPathway" id="UPA00253">
    <property type="reaction ID" value="UER00332"/>
</dbReference>
<evidence type="ECO:0000256" key="11">
    <source>
        <dbReference type="HAMAP-Rule" id="MF_00244"/>
    </source>
</evidence>
<dbReference type="HAMAP" id="MF_00244">
    <property type="entry name" value="NaMN_adenylyltr"/>
    <property type="match status" value="1"/>
</dbReference>
<dbReference type="OrthoDB" id="5295945at2"/>
<evidence type="ECO:0000313" key="14">
    <source>
        <dbReference type="Proteomes" id="UP000324974"/>
    </source>
</evidence>
<evidence type="ECO:0000256" key="3">
    <source>
        <dbReference type="ARBA" id="ARBA00009014"/>
    </source>
</evidence>
<dbReference type="KEGG" id="lrs:PX52LOC_02236"/>
<dbReference type="EMBL" id="CP042425">
    <property type="protein sequence ID" value="QEL15321.1"/>
    <property type="molecule type" value="Genomic_DNA"/>
</dbReference>
<evidence type="ECO:0000256" key="9">
    <source>
        <dbReference type="ARBA" id="ARBA00023027"/>
    </source>
</evidence>
<evidence type="ECO:0000256" key="5">
    <source>
        <dbReference type="ARBA" id="ARBA00022679"/>
    </source>
</evidence>
<name>A0A5C1A7Z6_9BACT</name>
<dbReference type="AlphaFoldDB" id="A0A5C1A7Z6"/>
<keyword evidence="4 11" id="KW-0662">Pyridine nucleotide biosynthesis</keyword>